<proteinExistence type="predicted"/>
<name>A0A2U1MHS0_ARTAN</name>
<gene>
    <name evidence="1" type="ORF">CTI12_AA376480</name>
</gene>
<dbReference type="PANTHER" id="PTHR10492:SF90">
    <property type="entry name" value="ATP-DEPENDENT DNA HELICASE"/>
    <property type="match status" value="1"/>
</dbReference>
<dbReference type="STRING" id="35608.A0A2U1MHS0"/>
<dbReference type="PANTHER" id="PTHR10492">
    <property type="match status" value="1"/>
</dbReference>
<sequence length="357" mass="41299">MLSNVLKGPESFVKLMTINKKLCATFKEACFAYGLLNDDMEWTHAITEVGGWAFGPQLRDTFVTILLFCDVSRPLKLWEASWNTLSEDILHKKRKIFKHGRSLADFKDLPRPDPRLLNNMDNCLIREALDFDMKKSAIEHQQLHSLLNLEQRSIYEEVIESVHNGRASGERYYLRMLSNVLKGPKSFVKLMTINKKLCATFKEACFAYGLLNDDKEWTHAITEIGGWAFGPKLRDTFVTILLFCDVSRPLKLREASWNTVSEDILHKKRKLFKYPNLQLTDDQLRNYCLMEVQDILNRHGRSLADFKDLPRPDPRLLNNMDNRLIREALDFDMKKRGGDLDLIVGLLYPNPGFSIGL</sequence>
<evidence type="ECO:0000313" key="2">
    <source>
        <dbReference type="Proteomes" id="UP000245207"/>
    </source>
</evidence>
<evidence type="ECO:0000313" key="1">
    <source>
        <dbReference type="EMBL" id="PWA60820.1"/>
    </source>
</evidence>
<dbReference type="OrthoDB" id="1735618at2759"/>
<keyword evidence="2" id="KW-1185">Reference proteome</keyword>
<accession>A0A2U1MHS0</accession>
<comment type="caution">
    <text evidence="1">The sequence shown here is derived from an EMBL/GenBank/DDBJ whole genome shotgun (WGS) entry which is preliminary data.</text>
</comment>
<organism evidence="1 2">
    <name type="scientific">Artemisia annua</name>
    <name type="common">Sweet wormwood</name>
    <dbReference type="NCBI Taxonomy" id="35608"/>
    <lineage>
        <taxon>Eukaryota</taxon>
        <taxon>Viridiplantae</taxon>
        <taxon>Streptophyta</taxon>
        <taxon>Embryophyta</taxon>
        <taxon>Tracheophyta</taxon>
        <taxon>Spermatophyta</taxon>
        <taxon>Magnoliopsida</taxon>
        <taxon>eudicotyledons</taxon>
        <taxon>Gunneridae</taxon>
        <taxon>Pentapetalae</taxon>
        <taxon>asterids</taxon>
        <taxon>campanulids</taxon>
        <taxon>Asterales</taxon>
        <taxon>Asteraceae</taxon>
        <taxon>Asteroideae</taxon>
        <taxon>Anthemideae</taxon>
        <taxon>Artemisiinae</taxon>
        <taxon>Artemisia</taxon>
    </lineage>
</organism>
<dbReference type="AlphaFoldDB" id="A0A2U1MHS0"/>
<protein>
    <submittedName>
        <fullName evidence="1">Uncharacterized protein</fullName>
    </submittedName>
</protein>
<dbReference type="EMBL" id="PKPP01005251">
    <property type="protein sequence ID" value="PWA60820.1"/>
    <property type="molecule type" value="Genomic_DNA"/>
</dbReference>
<dbReference type="Proteomes" id="UP000245207">
    <property type="component" value="Unassembled WGS sequence"/>
</dbReference>
<reference evidence="1 2" key="1">
    <citation type="journal article" date="2018" name="Mol. Plant">
        <title>The genome of Artemisia annua provides insight into the evolution of Asteraceae family and artemisinin biosynthesis.</title>
        <authorList>
            <person name="Shen Q."/>
            <person name="Zhang L."/>
            <person name="Liao Z."/>
            <person name="Wang S."/>
            <person name="Yan T."/>
            <person name="Shi P."/>
            <person name="Liu M."/>
            <person name="Fu X."/>
            <person name="Pan Q."/>
            <person name="Wang Y."/>
            <person name="Lv Z."/>
            <person name="Lu X."/>
            <person name="Zhang F."/>
            <person name="Jiang W."/>
            <person name="Ma Y."/>
            <person name="Chen M."/>
            <person name="Hao X."/>
            <person name="Li L."/>
            <person name="Tang Y."/>
            <person name="Lv G."/>
            <person name="Zhou Y."/>
            <person name="Sun X."/>
            <person name="Brodelius P.E."/>
            <person name="Rose J.K.C."/>
            <person name="Tang K."/>
        </authorList>
    </citation>
    <scope>NUCLEOTIDE SEQUENCE [LARGE SCALE GENOMIC DNA]</scope>
    <source>
        <strain evidence="2">cv. Huhao1</strain>
        <tissue evidence="1">Leaf</tissue>
    </source>
</reference>